<feature type="transmembrane region" description="Helical" evidence="9">
    <location>
        <begin position="284"/>
        <end position="307"/>
    </location>
</feature>
<keyword evidence="6 9" id="KW-0812">Transmembrane</keyword>
<evidence type="ECO:0000256" key="2">
    <source>
        <dbReference type="ARBA" id="ARBA00004236"/>
    </source>
</evidence>
<keyword evidence="8 9" id="KW-0472">Membrane</keyword>
<evidence type="ECO:0000256" key="4">
    <source>
        <dbReference type="ARBA" id="ARBA00022475"/>
    </source>
</evidence>
<comment type="similarity">
    <text evidence="3">Belongs to the bacterial sugar transferase family.</text>
</comment>
<accession>L0A7V9</accession>
<evidence type="ECO:0000256" key="3">
    <source>
        <dbReference type="ARBA" id="ARBA00006464"/>
    </source>
</evidence>
<keyword evidence="4" id="KW-1003">Cell membrane</keyword>
<keyword evidence="12" id="KW-1185">Reference proteome</keyword>
<dbReference type="PANTHER" id="PTHR30576:SF4">
    <property type="entry name" value="UNDECAPRENYL-PHOSPHATE GALACTOSE PHOSPHOTRANSFERASE"/>
    <property type="match status" value="1"/>
</dbReference>
<sequence length="477" mass="52602">MTVLVQSTTPGDTRAFRFYRRRALNVAVLLAGDLLALKLALLLAAVVKGALLHRFVGPEWDWVVLLLWPLGAAAARLTPGWGLGAPEEMRRLTQLLLIVLLTRSLTYALTEAGSLNAALALLVNFAIAWPLILLARSFGKTLLIRIGQWGLPTVIYGGGATGAQVVRALQDNPGFGYVPVGVFDDDPSLQGQTVAGVPVLGRTHDTTLAAPMAILAMPGAPRTQMQALLDDNLRVYRQVVIIPDLFGVQSLWVRTRDLAGTLGLELTNTLLGSGAVALKRVFDVLVTLLTLPLWLPLCLLIAGLIWLEDRANPFFVQERVGRGGRMFRTWKFRTMLPNAEEVLQRKLAEDAAMRSEWEAGFKLRHDPRITRVGAVLRKTSLDELPQLGNVLRGEMSLVGPRPLPSYHARELPNCVQRLRAEVLPGMTGLWQVSGRSDTGTAGMERWDSYYVRNWSLWLDFMILVRTVRVVLRGSGAY</sequence>
<evidence type="ECO:0000256" key="8">
    <source>
        <dbReference type="ARBA" id="ARBA00023136"/>
    </source>
</evidence>
<dbReference type="GO" id="GO:0016780">
    <property type="term" value="F:phosphotransferase activity, for other substituted phosphate groups"/>
    <property type="evidence" value="ECO:0007669"/>
    <property type="project" value="TreeGrafter"/>
</dbReference>
<dbReference type="Proteomes" id="UP000010467">
    <property type="component" value="Plasmid pDEIPE01"/>
</dbReference>
<feature type="transmembrane region" description="Helical" evidence="9">
    <location>
        <begin position="66"/>
        <end position="85"/>
    </location>
</feature>
<dbReference type="RefSeq" id="WP_015231425.1">
    <property type="nucleotide sequence ID" value="NC_019789.1"/>
</dbReference>
<evidence type="ECO:0000256" key="1">
    <source>
        <dbReference type="ARBA" id="ARBA00004141"/>
    </source>
</evidence>
<dbReference type="InterPro" id="IPR036291">
    <property type="entry name" value="NAD(P)-bd_dom_sf"/>
</dbReference>
<reference evidence="12" key="1">
    <citation type="submission" date="2012-03" db="EMBL/GenBank/DDBJ databases">
        <title>Complete sequence of plasmid 1 of Deinococcus peraridilitoris DSM 19664.</title>
        <authorList>
            <person name="Lucas S."/>
            <person name="Copeland A."/>
            <person name="Lapidus A."/>
            <person name="Glavina del Rio T."/>
            <person name="Dalin E."/>
            <person name="Tice H."/>
            <person name="Bruce D."/>
            <person name="Goodwin L."/>
            <person name="Pitluck S."/>
            <person name="Peters L."/>
            <person name="Mikhailova N."/>
            <person name="Lu M."/>
            <person name="Kyrpides N."/>
            <person name="Mavromatis K."/>
            <person name="Ivanova N."/>
            <person name="Brettin T."/>
            <person name="Detter J.C."/>
            <person name="Han C."/>
            <person name="Larimer F."/>
            <person name="Land M."/>
            <person name="Hauser L."/>
            <person name="Markowitz V."/>
            <person name="Cheng J.-F."/>
            <person name="Hugenholtz P."/>
            <person name="Woyke T."/>
            <person name="Wu D."/>
            <person name="Pukall R."/>
            <person name="Steenblock K."/>
            <person name="Brambilla E."/>
            <person name="Klenk H.-P."/>
            <person name="Eisen J.A."/>
        </authorList>
    </citation>
    <scope>NUCLEOTIDE SEQUENCE [LARGE SCALE GENOMIC DNA]</scope>
    <source>
        <strain evidence="12">DSM 19664 / LMG 22246 / CIP 109416 / KR-200</strain>
        <plasmid evidence="12">Plasmid pDEIPE01</plasmid>
    </source>
</reference>
<gene>
    <name evidence="11" type="ordered locus">Deipe_4157</name>
</gene>
<name>L0A7V9_DEIPD</name>
<dbReference type="GO" id="GO:0005886">
    <property type="term" value="C:plasma membrane"/>
    <property type="evidence" value="ECO:0007669"/>
    <property type="project" value="UniProtKB-SubCell"/>
</dbReference>
<dbReference type="PANTHER" id="PTHR30576">
    <property type="entry name" value="COLANIC BIOSYNTHESIS UDP-GLUCOSE LIPID CARRIER TRANSFERASE"/>
    <property type="match status" value="1"/>
</dbReference>
<feature type="transmembrane region" description="Helical" evidence="9">
    <location>
        <begin position="23"/>
        <end position="46"/>
    </location>
</feature>
<dbReference type="EMBL" id="CP003383">
    <property type="protein sequence ID" value="AFZ69524.1"/>
    <property type="molecule type" value="Genomic_DNA"/>
</dbReference>
<keyword evidence="5 11" id="KW-0808">Transferase</keyword>
<dbReference type="InterPro" id="IPR017472">
    <property type="entry name" value="Undecaprenyl-P_galact_Ptfrase"/>
</dbReference>
<organism evidence="11 12">
    <name type="scientific">Deinococcus peraridilitoris (strain DSM 19664 / LMG 22246 / CIP 109416 / KR-200)</name>
    <dbReference type="NCBI Taxonomy" id="937777"/>
    <lineage>
        <taxon>Bacteria</taxon>
        <taxon>Thermotogati</taxon>
        <taxon>Deinococcota</taxon>
        <taxon>Deinococci</taxon>
        <taxon>Deinococcales</taxon>
        <taxon>Deinococcaceae</taxon>
        <taxon>Deinococcus</taxon>
    </lineage>
</organism>
<evidence type="ECO:0000313" key="11">
    <source>
        <dbReference type="EMBL" id="AFZ69524.1"/>
    </source>
</evidence>
<geneLocation type="plasmid" evidence="11 12">
    <name>pDEIPE01</name>
</geneLocation>
<dbReference type="SUPFAM" id="SSF51735">
    <property type="entry name" value="NAD(P)-binding Rossmann-fold domains"/>
    <property type="match status" value="1"/>
</dbReference>
<evidence type="ECO:0000256" key="5">
    <source>
        <dbReference type="ARBA" id="ARBA00022679"/>
    </source>
</evidence>
<protein>
    <submittedName>
        <fullName evidence="11">Undecaprenyl-phosphate galactose phosphotransferase, WbaP/exopolysaccharide biosynthesis polyprenyl glycosylphosphotransferase</fullName>
    </submittedName>
</protein>
<evidence type="ECO:0000259" key="10">
    <source>
        <dbReference type="Pfam" id="PF02397"/>
    </source>
</evidence>
<feature type="transmembrane region" description="Helical" evidence="9">
    <location>
        <begin position="115"/>
        <end position="135"/>
    </location>
</feature>
<dbReference type="PATRIC" id="fig|937777.3.peg.4184"/>
<dbReference type="KEGG" id="dpd:Deipe_4157"/>
<dbReference type="AlphaFoldDB" id="L0A7V9"/>
<comment type="subcellular location">
    <subcellularLocation>
        <location evidence="2">Cell membrane</location>
    </subcellularLocation>
    <subcellularLocation>
        <location evidence="1">Membrane</location>
        <topology evidence="1">Multi-pass membrane protein</topology>
    </subcellularLocation>
</comment>
<evidence type="ECO:0000256" key="7">
    <source>
        <dbReference type="ARBA" id="ARBA00022989"/>
    </source>
</evidence>
<proteinExistence type="inferred from homology"/>
<dbReference type="InterPro" id="IPR017475">
    <property type="entry name" value="EPS_sugar_tfrase"/>
</dbReference>
<dbReference type="Pfam" id="PF13727">
    <property type="entry name" value="CoA_binding_3"/>
    <property type="match status" value="1"/>
</dbReference>
<feature type="domain" description="Bacterial sugar transferase" evidence="10">
    <location>
        <begin position="279"/>
        <end position="471"/>
    </location>
</feature>
<keyword evidence="11" id="KW-0614">Plasmid</keyword>
<evidence type="ECO:0000256" key="9">
    <source>
        <dbReference type="SAM" id="Phobius"/>
    </source>
</evidence>
<dbReference type="NCBIfam" id="TIGR03022">
    <property type="entry name" value="WbaP_sugtrans"/>
    <property type="match status" value="1"/>
</dbReference>
<evidence type="ECO:0000256" key="6">
    <source>
        <dbReference type="ARBA" id="ARBA00022692"/>
    </source>
</evidence>
<dbReference type="Pfam" id="PF02397">
    <property type="entry name" value="Bac_transf"/>
    <property type="match status" value="1"/>
</dbReference>
<dbReference type="HOGENOM" id="CLU_024920_3_5_0"/>
<keyword evidence="7 9" id="KW-1133">Transmembrane helix</keyword>
<evidence type="ECO:0000313" key="12">
    <source>
        <dbReference type="Proteomes" id="UP000010467"/>
    </source>
</evidence>
<dbReference type="InterPro" id="IPR003362">
    <property type="entry name" value="Bact_transf"/>
</dbReference>
<dbReference type="Gene3D" id="3.40.50.720">
    <property type="entry name" value="NAD(P)-binding Rossmann-like Domain"/>
    <property type="match status" value="1"/>
</dbReference>
<dbReference type="NCBIfam" id="TIGR03025">
    <property type="entry name" value="EPS_sugtrans"/>
    <property type="match status" value="1"/>
</dbReference>
<dbReference type="GO" id="GO:0000271">
    <property type="term" value="P:polysaccharide biosynthetic process"/>
    <property type="evidence" value="ECO:0007669"/>
    <property type="project" value="InterPro"/>
</dbReference>